<reference evidence="9 10" key="1">
    <citation type="submission" date="2017-12" db="EMBL/GenBank/DDBJ databases">
        <title>The draft genome sequence of Brumimicrobium saltpan LHR20.</title>
        <authorList>
            <person name="Do Z.-J."/>
            <person name="Luo H.-R."/>
        </authorList>
    </citation>
    <scope>NUCLEOTIDE SEQUENCE [LARGE SCALE GENOMIC DNA]</scope>
    <source>
        <strain evidence="9 10">LHR20</strain>
    </source>
</reference>
<keyword evidence="6 7" id="KW-0998">Cell outer membrane</keyword>
<dbReference type="InterPro" id="IPR039426">
    <property type="entry name" value="TonB-dep_rcpt-like"/>
</dbReference>
<evidence type="ECO:0000256" key="3">
    <source>
        <dbReference type="ARBA" id="ARBA00022452"/>
    </source>
</evidence>
<dbReference type="InterPro" id="IPR012910">
    <property type="entry name" value="Plug_dom"/>
</dbReference>
<dbReference type="GO" id="GO:0009279">
    <property type="term" value="C:cell outer membrane"/>
    <property type="evidence" value="ECO:0007669"/>
    <property type="project" value="UniProtKB-SubCell"/>
</dbReference>
<keyword evidence="2 7" id="KW-0813">Transport</keyword>
<proteinExistence type="inferred from homology"/>
<dbReference type="InterPro" id="IPR008969">
    <property type="entry name" value="CarboxyPept-like_regulatory"/>
</dbReference>
<evidence type="ECO:0000259" key="8">
    <source>
        <dbReference type="Pfam" id="PF07715"/>
    </source>
</evidence>
<dbReference type="InterPro" id="IPR036942">
    <property type="entry name" value="Beta-barrel_TonB_sf"/>
</dbReference>
<keyword evidence="5 7" id="KW-0472">Membrane</keyword>
<keyword evidence="3 7" id="KW-1134">Transmembrane beta strand</keyword>
<evidence type="ECO:0000313" key="9">
    <source>
        <dbReference type="EMBL" id="PKR79565.1"/>
    </source>
</evidence>
<dbReference type="SUPFAM" id="SSF56935">
    <property type="entry name" value="Porins"/>
    <property type="match status" value="1"/>
</dbReference>
<evidence type="ECO:0000256" key="5">
    <source>
        <dbReference type="ARBA" id="ARBA00023136"/>
    </source>
</evidence>
<evidence type="ECO:0000256" key="2">
    <source>
        <dbReference type="ARBA" id="ARBA00022448"/>
    </source>
</evidence>
<dbReference type="InterPro" id="IPR037066">
    <property type="entry name" value="Plug_dom_sf"/>
</dbReference>
<dbReference type="Proteomes" id="UP000236654">
    <property type="component" value="Unassembled WGS sequence"/>
</dbReference>
<evidence type="ECO:0000313" key="10">
    <source>
        <dbReference type="Proteomes" id="UP000236654"/>
    </source>
</evidence>
<comment type="subcellular location">
    <subcellularLocation>
        <location evidence="1 7">Cell outer membrane</location>
        <topology evidence="1 7">Multi-pass membrane protein</topology>
    </subcellularLocation>
</comment>
<comment type="caution">
    <text evidence="9">The sequence shown here is derived from an EMBL/GenBank/DDBJ whole genome shotgun (WGS) entry which is preliminary data.</text>
</comment>
<evidence type="ECO:0000256" key="7">
    <source>
        <dbReference type="PROSITE-ProRule" id="PRU01360"/>
    </source>
</evidence>
<accession>A0A2I0QZ02</accession>
<dbReference type="EMBL" id="PJNI01000024">
    <property type="protein sequence ID" value="PKR79565.1"/>
    <property type="molecule type" value="Genomic_DNA"/>
</dbReference>
<gene>
    <name evidence="9" type="ORF">CW751_14540</name>
</gene>
<dbReference type="Gene3D" id="2.170.130.10">
    <property type="entry name" value="TonB-dependent receptor, plug domain"/>
    <property type="match status" value="1"/>
</dbReference>
<comment type="similarity">
    <text evidence="7">Belongs to the TonB-dependent receptor family.</text>
</comment>
<evidence type="ECO:0000256" key="4">
    <source>
        <dbReference type="ARBA" id="ARBA00022692"/>
    </source>
</evidence>
<organism evidence="9 10">
    <name type="scientific">Brumimicrobium salinarum</name>
    <dbReference type="NCBI Taxonomy" id="2058658"/>
    <lineage>
        <taxon>Bacteria</taxon>
        <taxon>Pseudomonadati</taxon>
        <taxon>Bacteroidota</taxon>
        <taxon>Flavobacteriia</taxon>
        <taxon>Flavobacteriales</taxon>
        <taxon>Crocinitomicaceae</taxon>
        <taxon>Brumimicrobium</taxon>
    </lineage>
</organism>
<evidence type="ECO:0000256" key="6">
    <source>
        <dbReference type="ARBA" id="ARBA00023237"/>
    </source>
</evidence>
<dbReference type="Pfam" id="PF07715">
    <property type="entry name" value="Plug"/>
    <property type="match status" value="1"/>
</dbReference>
<keyword evidence="10" id="KW-1185">Reference proteome</keyword>
<name>A0A2I0QZ02_9FLAO</name>
<protein>
    <recommendedName>
        <fullName evidence="8">TonB-dependent receptor plug domain-containing protein</fullName>
    </recommendedName>
</protein>
<dbReference type="Gene3D" id="2.40.170.20">
    <property type="entry name" value="TonB-dependent receptor, beta-barrel domain"/>
    <property type="match status" value="1"/>
</dbReference>
<dbReference type="OrthoDB" id="9803050at2"/>
<sequence>MVLAHLECIRMIKKYISFLNERSNCNALFMPRTLFISIVICLPLSLFGQQKIISGYLYDKSSNESIIEGVIFSIPSKNGVTTNEYGYYSLRLDSLDSIIIVRAYGYSDTMISLPKLKRGISLNIYLKPKITSFEEIDIYSGKMKVREDEMGVMSIPMKDVKRMPNLFGEVDIIKSYQMTPGVQSGGEGSSDYYVRGGGAEQNLMLLDDVPLYNISHFGGFFSVFNSDIIKNTKLIKSGFPSQYGGRLSSVLDVRSKEGNSKELIAQGAVGLLSTRLAVEGPIVKNKASFIVSGRINPIPVFRLIGNGLNYHFNDLNAKVNWDVSDNDKLFLSFYRGRDKVKDKSGGETDNTPSLKNTLSWGNTMVAFRWNHKFGSRVFSNMTLYNTNYSYIEEFEFKEDTDTSKRNIYNELFTGVRDVGFKYHLSLFLNSKIDLNLGVNSVFHRFTPNDIYYEQTGSDIENISRSNNTKMDALENIAYSEINIDLGWLSVKGGVRYSNYILDSLTYNNFEPRLVSSFNFFESWSLKYSYTVMNQYIHLLAYSGTGLPSDYWMPTNSEVPPSKGLQHSIGLYKSLNKDKYILSLEGYLKNTNNIIQFKPGETLIGQVGSWDETVEKNGKNRSYGLEFMAQKKRGDLHGWISATYSRSLLQFDNLNEGRVFPFKYDRPLSINVVAIYDLNDNVNFSLTWQYGSGYPITLADEIYIHNGDYIFHYDDINNTRMRDYHRLDVSFNHTKEKKWGERTWTISIFNLYNRKNPYYYYYEHEYENVSDGKGGAEAVKGDLKLYQRSLFNFFPSFSYSFKF</sequence>
<evidence type="ECO:0000256" key="1">
    <source>
        <dbReference type="ARBA" id="ARBA00004571"/>
    </source>
</evidence>
<dbReference type="SUPFAM" id="SSF49464">
    <property type="entry name" value="Carboxypeptidase regulatory domain-like"/>
    <property type="match status" value="1"/>
</dbReference>
<dbReference type="PROSITE" id="PS52016">
    <property type="entry name" value="TONB_DEPENDENT_REC_3"/>
    <property type="match status" value="1"/>
</dbReference>
<keyword evidence="4 7" id="KW-0812">Transmembrane</keyword>
<dbReference type="AlphaFoldDB" id="A0A2I0QZ02"/>
<feature type="domain" description="TonB-dependent receptor plug" evidence="8">
    <location>
        <begin position="168"/>
        <end position="246"/>
    </location>
</feature>